<evidence type="ECO:0000313" key="2">
    <source>
        <dbReference type="Proteomes" id="UP000016487"/>
    </source>
</evidence>
<protein>
    <submittedName>
        <fullName evidence="1">Uncharacterized protein</fullName>
    </submittedName>
</protein>
<dbReference type="EMBL" id="AHBZ03000012">
    <property type="protein sequence ID" value="KAF7775267.1"/>
    <property type="molecule type" value="Genomic_DNA"/>
</dbReference>
<gene>
    <name evidence="1" type="ORF">PCIT_a1423</name>
</gene>
<evidence type="ECO:0000313" key="1">
    <source>
        <dbReference type="EMBL" id="KAF7775267.1"/>
    </source>
</evidence>
<reference evidence="1" key="2">
    <citation type="submission" date="2015-03" db="EMBL/GenBank/DDBJ databases">
        <title>Genome sequence of Pseudoalteromonas citrea.</title>
        <authorList>
            <person name="Xie B.-B."/>
            <person name="Rong J.-C."/>
            <person name="Qin Q.-L."/>
            <person name="Zhang Y.-Z."/>
        </authorList>
    </citation>
    <scope>NUCLEOTIDE SEQUENCE</scope>
    <source>
        <strain evidence="1">DSM 8771</strain>
    </source>
</reference>
<sequence length="37" mass="4294">MLVGNLARYFTQYGWGWMHGKVLSKDALFYSLITINV</sequence>
<name>A0AAD4AM59_9GAMM</name>
<dbReference type="Proteomes" id="UP000016487">
    <property type="component" value="Unassembled WGS sequence"/>
</dbReference>
<comment type="caution">
    <text evidence="1">The sequence shown here is derived from an EMBL/GenBank/DDBJ whole genome shotgun (WGS) entry which is preliminary data.</text>
</comment>
<dbReference type="AlphaFoldDB" id="A0AAD4AM59"/>
<organism evidence="1 2">
    <name type="scientific">Pseudoalteromonas citrea</name>
    <dbReference type="NCBI Taxonomy" id="43655"/>
    <lineage>
        <taxon>Bacteria</taxon>
        <taxon>Pseudomonadati</taxon>
        <taxon>Pseudomonadota</taxon>
        <taxon>Gammaproteobacteria</taxon>
        <taxon>Alteromonadales</taxon>
        <taxon>Pseudoalteromonadaceae</taxon>
        <taxon>Pseudoalteromonas</taxon>
    </lineage>
</organism>
<accession>A0AAD4AM59</accession>
<reference evidence="1" key="1">
    <citation type="journal article" date="2012" name="J. Bacteriol.">
        <title>Genome sequences of type strains of seven species of the marine bacterium Pseudoalteromonas.</title>
        <authorList>
            <person name="Xie B.B."/>
            <person name="Shu Y.L."/>
            <person name="Qin Q.L."/>
            <person name="Rong J.C."/>
            <person name="Zhang X.Y."/>
            <person name="Chen X.L."/>
            <person name="Shi M."/>
            <person name="He H.L."/>
            <person name="Zhou B.C."/>
            <person name="Zhang Y.Z."/>
        </authorList>
    </citation>
    <scope>NUCLEOTIDE SEQUENCE</scope>
    <source>
        <strain evidence="1">DSM 8771</strain>
    </source>
</reference>
<proteinExistence type="predicted"/>